<dbReference type="RefSeq" id="WP_038994435.1">
    <property type="nucleotide sequence ID" value="NZ_MSJS02000063.1"/>
</dbReference>
<proteinExistence type="predicted"/>
<dbReference type="EMBL" id="MSJS02000063">
    <property type="protein sequence ID" value="OOO79564.1"/>
    <property type="molecule type" value="Genomic_DNA"/>
</dbReference>
<dbReference type="PANTHER" id="PTHR23028">
    <property type="entry name" value="ACETYLTRANSFERASE"/>
    <property type="match status" value="1"/>
</dbReference>
<keyword evidence="1" id="KW-0812">Transmembrane</keyword>
<feature type="transmembrane region" description="Helical" evidence="1">
    <location>
        <begin position="194"/>
        <end position="211"/>
    </location>
</feature>
<dbReference type="GO" id="GO:0016747">
    <property type="term" value="F:acyltransferase activity, transferring groups other than amino-acyl groups"/>
    <property type="evidence" value="ECO:0007669"/>
    <property type="project" value="InterPro"/>
</dbReference>
<feature type="domain" description="Acyltransferase 3" evidence="2">
    <location>
        <begin position="8"/>
        <end position="348"/>
    </location>
</feature>
<dbReference type="Pfam" id="PF01757">
    <property type="entry name" value="Acyl_transf_3"/>
    <property type="match status" value="1"/>
</dbReference>
<dbReference type="Proteomes" id="UP000868349">
    <property type="component" value="Unassembled WGS sequence"/>
</dbReference>
<keyword evidence="3" id="KW-0808">Transferase</keyword>
<feature type="transmembrane region" description="Helical" evidence="1">
    <location>
        <begin position="223"/>
        <end position="242"/>
    </location>
</feature>
<feature type="transmembrane region" description="Helical" evidence="1">
    <location>
        <begin position="12"/>
        <end position="31"/>
    </location>
</feature>
<keyword evidence="1" id="KW-1133">Transmembrane helix</keyword>
<dbReference type="InterPro" id="IPR050879">
    <property type="entry name" value="Acyltransferase_3"/>
</dbReference>
<comment type="caution">
    <text evidence="3">The sequence shown here is derived from an EMBL/GenBank/DDBJ whole genome shotgun (WGS) entry which is preliminary data.</text>
</comment>
<dbReference type="GO" id="GO:0016020">
    <property type="term" value="C:membrane"/>
    <property type="evidence" value="ECO:0007669"/>
    <property type="project" value="TreeGrafter"/>
</dbReference>
<evidence type="ECO:0000313" key="3">
    <source>
        <dbReference type="EMBL" id="OOO79564.1"/>
    </source>
</evidence>
<gene>
    <name evidence="3" type="ORF">AJR17_015150</name>
</gene>
<evidence type="ECO:0000259" key="2">
    <source>
        <dbReference type="Pfam" id="PF01757"/>
    </source>
</evidence>
<reference evidence="3" key="1">
    <citation type="submission" date="2017-02" db="EMBL/GenBank/DDBJ databases">
        <title>Shigella draft genomes.</title>
        <authorList>
            <person name="Weis A.M."/>
            <person name="Weimer B.C."/>
            <person name="Gilpin B."/>
        </authorList>
    </citation>
    <scope>NUCLEOTIDE SEQUENCE [LARGE SCALE GENOMIC DNA]</scope>
    <source>
        <strain evidence="3">BCW_4868</strain>
    </source>
</reference>
<name>A0A1S9J9H5_SHIBO</name>
<feature type="transmembrane region" description="Helical" evidence="1">
    <location>
        <begin position="43"/>
        <end position="60"/>
    </location>
</feature>
<feature type="transmembrane region" description="Helical" evidence="1">
    <location>
        <begin position="165"/>
        <end position="182"/>
    </location>
</feature>
<keyword evidence="3" id="KW-0012">Acyltransferase</keyword>
<dbReference type="PANTHER" id="PTHR23028:SF131">
    <property type="entry name" value="BLR2367 PROTEIN"/>
    <property type="match status" value="1"/>
</dbReference>
<feature type="transmembrane region" description="Helical" evidence="1">
    <location>
        <begin position="81"/>
        <end position="99"/>
    </location>
</feature>
<protein>
    <submittedName>
        <fullName evidence="3">Acyltransferase</fullName>
    </submittedName>
</protein>
<evidence type="ECO:0000256" key="1">
    <source>
        <dbReference type="SAM" id="Phobius"/>
    </source>
</evidence>
<feature type="transmembrane region" description="Helical" evidence="1">
    <location>
        <begin position="336"/>
        <end position="356"/>
    </location>
</feature>
<dbReference type="AlphaFoldDB" id="A0A1S9J9H5"/>
<keyword evidence="1" id="KW-0472">Membrane</keyword>
<accession>A0A1S9J9H5</accession>
<dbReference type="InterPro" id="IPR002656">
    <property type="entry name" value="Acyl_transf_3_dom"/>
</dbReference>
<feature type="transmembrane region" description="Helical" evidence="1">
    <location>
        <begin position="141"/>
        <end position="160"/>
    </location>
</feature>
<organism evidence="3">
    <name type="scientific">Shigella boydii</name>
    <dbReference type="NCBI Taxonomy" id="621"/>
    <lineage>
        <taxon>Bacteria</taxon>
        <taxon>Pseudomonadati</taxon>
        <taxon>Pseudomonadota</taxon>
        <taxon>Gammaproteobacteria</taxon>
        <taxon>Enterobacterales</taxon>
        <taxon>Enterobacteriaceae</taxon>
        <taxon>Shigella</taxon>
    </lineage>
</organism>
<sequence>MEKKRFFALDSFRGLCALCVVIFHMKILNAFSEWDFFRNSRLFVEFFFILSGFVLTHSYLKKETNSFYKYAIARTFRIFPLHIFMLCVYIVLECFKLVAQQKGFVFNTPPFQGGNSLKEFLPNLLLIQSWSSSFEYLSFNYPSWSISVEYYLYFIFYLVICPRTINGRVFAGIMFFIIFAFQEYSSFKIFTSEVIRGGICFGAGVLVYYLYSLIHLSHATRFLSVVFTVLESGSLALIWFVVSMNDSGSELLVVVVFSLSVFLFAFELGMISFFLKKKPFQFFGKLSYSIYLTHASVLFVLISAMMVLQKITGVAFTQHIDNLRYLNFGNSLINNFMIFAVLGCVIFFSMLTYKLIELPAQNKGKKLYEHYSR</sequence>
<dbReference type="GO" id="GO:0000271">
    <property type="term" value="P:polysaccharide biosynthetic process"/>
    <property type="evidence" value="ECO:0007669"/>
    <property type="project" value="TreeGrafter"/>
</dbReference>
<feature type="transmembrane region" description="Helical" evidence="1">
    <location>
        <begin position="296"/>
        <end position="316"/>
    </location>
</feature>
<feature type="transmembrane region" description="Helical" evidence="1">
    <location>
        <begin position="254"/>
        <end position="275"/>
    </location>
</feature>